<name>A0A1D2N9U9_ORCCI</name>
<feature type="signal peptide" evidence="1">
    <location>
        <begin position="1"/>
        <end position="19"/>
    </location>
</feature>
<feature type="chain" id="PRO_5008905266" evidence="1">
    <location>
        <begin position="20"/>
        <end position="111"/>
    </location>
</feature>
<dbReference type="OMA" id="DIMEVWG"/>
<keyword evidence="1" id="KW-0732">Signal</keyword>
<reference evidence="2 3" key="1">
    <citation type="journal article" date="2016" name="Genome Biol. Evol.">
        <title>Gene Family Evolution Reflects Adaptation to Soil Environmental Stressors in the Genome of the Collembolan Orchesella cincta.</title>
        <authorList>
            <person name="Faddeeva-Vakhrusheva A."/>
            <person name="Derks M.F."/>
            <person name="Anvar S.Y."/>
            <person name="Agamennone V."/>
            <person name="Suring W."/>
            <person name="Smit S."/>
            <person name="van Straalen N.M."/>
            <person name="Roelofs D."/>
        </authorList>
    </citation>
    <scope>NUCLEOTIDE SEQUENCE [LARGE SCALE GENOMIC DNA]</scope>
    <source>
        <tissue evidence="2">Mixed pool</tissue>
    </source>
</reference>
<dbReference type="Proteomes" id="UP000094527">
    <property type="component" value="Unassembled WGS sequence"/>
</dbReference>
<organism evidence="2 3">
    <name type="scientific">Orchesella cincta</name>
    <name type="common">Springtail</name>
    <name type="synonym">Podura cincta</name>
    <dbReference type="NCBI Taxonomy" id="48709"/>
    <lineage>
        <taxon>Eukaryota</taxon>
        <taxon>Metazoa</taxon>
        <taxon>Ecdysozoa</taxon>
        <taxon>Arthropoda</taxon>
        <taxon>Hexapoda</taxon>
        <taxon>Collembola</taxon>
        <taxon>Entomobryomorpha</taxon>
        <taxon>Entomobryoidea</taxon>
        <taxon>Orchesellidae</taxon>
        <taxon>Orchesellinae</taxon>
        <taxon>Orchesella</taxon>
    </lineage>
</organism>
<evidence type="ECO:0000313" key="2">
    <source>
        <dbReference type="EMBL" id="ODN02033.1"/>
    </source>
</evidence>
<evidence type="ECO:0000256" key="1">
    <source>
        <dbReference type="SAM" id="SignalP"/>
    </source>
</evidence>
<proteinExistence type="predicted"/>
<keyword evidence="3" id="KW-1185">Reference proteome</keyword>
<gene>
    <name evidence="2" type="ORF">Ocin01_04656</name>
</gene>
<comment type="caution">
    <text evidence="2">The sequence shown here is derived from an EMBL/GenBank/DDBJ whole genome shotgun (WGS) entry which is preliminary data.</text>
</comment>
<accession>A0A1D2N9U9</accession>
<evidence type="ECO:0000313" key="3">
    <source>
        <dbReference type="Proteomes" id="UP000094527"/>
    </source>
</evidence>
<protein>
    <submittedName>
        <fullName evidence="2">Uncharacterized protein</fullName>
    </submittedName>
</protein>
<dbReference type="EMBL" id="LJIJ01000127">
    <property type="protein sequence ID" value="ODN02033.1"/>
    <property type="molecule type" value="Genomic_DNA"/>
</dbReference>
<sequence>MAKYIVFALLLAVVAVAFAEEKKGSEDLESAAGHYLGYGGLGHHGNGGLGHYGGHGYGHYGGIRGYGHGYGHGIGYVVIMVTDSEEDMEDMDMGMDIMEVWGIMDKFSRLP</sequence>
<dbReference type="AlphaFoldDB" id="A0A1D2N9U9"/>